<dbReference type="RefSeq" id="WP_128197614.1">
    <property type="nucleotide sequence ID" value="NZ_SACT01000002.1"/>
</dbReference>
<dbReference type="AlphaFoldDB" id="A0A3S2U9L2"/>
<organism evidence="1 2">
    <name type="scientific">Rubrivivax albus</name>
    <dbReference type="NCBI Taxonomy" id="2499835"/>
    <lineage>
        <taxon>Bacteria</taxon>
        <taxon>Pseudomonadati</taxon>
        <taxon>Pseudomonadota</taxon>
        <taxon>Betaproteobacteria</taxon>
        <taxon>Burkholderiales</taxon>
        <taxon>Sphaerotilaceae</taxon>
        <taxon>Rubrivivax</taxon>
    </lineage>
</organism>
<comment type="caution">
    <text evidence="1">The sequence shown here is derived from an EMBL/GenBank/DDBJ whole genome shotgun (WGS) entry which is preliminary data.</text>
</comment>
<dbReference type="InterPro" id="IPR025500">
    <property type="entry name" value="DUF4390"/>
</dbReference>
<dbReference type="Pfam" id="PF14334">
    <property type="entry name" value="DUF4390"/>
    <property type="match status" value="1"/>
</dbReference>
<sequence length="186" mass="20910">MRRRHMLHGLLLGPWWLGGVVPRTAWAQAASLSNLQLSRGDGALLLDFAVRLQLPRAVEDALQRGVPMYFVASATVRRSRWYWRDARIARVRRTWRLAFQPLTATWRVSLGALSQNHDTLPEALASLSASAGWPVCELSQLAPDGDYVEFAYALDTERLPRPMQIGLPGASDWVLRVERELKVPAS</sequence>
<reference evidence="1 2" key="1">
    <citation type="submission" date="2019-01" db="EMBL/GenBank/DDBJ databases">
        <authorList>
            <person name="Chen W.-M."/>
        </authorList>
    </citation>
    <scope>NUCLEOTIDE SEQUENCE [LARGE SCALE GENOMIC DNA]</scope>
    <source>
        <strain evidence="1 2">ICH-3</strain>
    </source>
</reference>
<protein>
    <submittedName>
        <fullName evidence="1">DUF4390 domain-containing protein</fullName>
    </submittedName>
</protein>
<proteinExistence type="predicted"/>
<dbReference type="Proteomes" id="UP000288178">
    <property type="component" value="Unassembled WGS sequence"/>
</dbReference>
<evidence type="ECO:0000313" key="2">
    <source>
        <dbReference type="Proteomes" id="UP000288178"/>
    </source>
</evidence>
<dbReference type="OrthoDB" id="5298153at2"/>
<accession>A0A3S2U9L2</accession>
<name>A0A3S2U9L2_9BURK</name>
<evidence type="ECO:0000313" key="1">
    <source>
        <dbReference type="EMBL" id="RVT52375.1"/>
    </source>
</evidence>
<gene>
    <name evidence="1" type="ORF">ENE75_08005</name>
</gene>
<dbReference type="EMBL" id="SACT01000002">
    <property type="protein sequence ID" value="RVT52375.1"/>
    <property type="molecule type" value="Genomic_DNA"/>
</dbReference>
<keyword evidence="2" id="KW-1185">Reference proteome</keyword>